<accession>A0A0N4Y8V8</accession>
<dbReference type="STRING" id="27835.A0A0N4Y8V8"/>
<evidence type="ECO:0000256" key="1">
    <source>
        <dbReference type="SAM" id="MobiDB-lite"/>
    </source>
</evidence>
<dbReference type="EMBL" id="UYSL01020827">
    <property type="protein sequence ID" value="VDL76279.1"/>
    <property type="molecule type" value="Genomic_DNA"/>
</dbReference>
<keyword evidence="3" id="KW-1185">Reference proteome</keyword>
<dbReference type="Proteomes" id="UP000271162">
    <property type="component" value="Unassembled WGS sequence"/>
</dbReference>
<evidence type="ECO:0000313" key="3">
    <source>
        <dbReference type="Proteomes" id="UP000271162"/>
    </source>
</evidence>
<reference evidence="4" key="1">
    <citation type="submission" date="2017-02" db="UniProtKB">
        <authorList>
            <consortium name="WormBaseParasite"/>
        </authorList>
    </citation>
    <scope>IDENTIFICATION</scope>
</reference>
<proteinExistence type="predicted"/>
<protein>
    <submittedName>
        <fullName evidence="4">Transposase</fullName>
    </submittedName>
</protein>
<organism evidence="4">
    <name type="scientific">Nippostrongylus brasiliensis</name>
    <name type="common">Rat hookworm</name>
    <dbReference type="NCBI Taxonomy" id="27835"/>
    <lineage>
        <taxon>Eukaryota</taxon>
        <taxon>Metazoa</taxon>
        <taxon>Ecdysozoa</taxon>
        <taxon>Nematoda</taxon>
        <taxon>Chromadorea</taxon>
        <taxon>Rhabditida</taxon>
        <taxon>Rhabditina</taxon>
        <taxon>Rhabditomorpha</taxon>
        <taxon>Strongyloidea</taxon>
        <taxon>Heligmosomidae</taxon>
        <taxon>Nippostrongylus</taxon>
    </lineage>
</organism>
<evidence type="ECO:0000313" key="2">
    <source>
        <dbReference type="EMBL" id="VDL76279.1"/>
    </source>
</evidence>
<dbReference type="WBParaSite" id="NBR_0001268901-mRNA-1">
    <property type="protein sequence ID" value="NBR_0001268901-mRNA-1"/>
    <property type="gene ID" value="NBR_0001268901"/>
</dbReference>
<sequence length="71" mass="7431">MVTAIADKATDGVGLGRPITAEPDLPAKILRGECISAPDTKLDPDNSQLAPQACLSQISQMGKRPLSELKS</sequence>
<dbReference type="AlphaFoldDB" id="A0A0N4Y8V8"/>
<reference evidence="2 3" key="2">
    <citation type="submission" date="2018-11" db="EMBL/GenBank/DDBJ databases">
        <authorList>
            <consortium name="Pathogen Informatics"/>
        </authorList>
    </citation>
    <scope>NUCLEOTIDE SEQUENCE [LARGE SCALE GENOMIC DNA]</scope>
</reference>
<feature type="region of interest" description="Disordered" evidence="1">
    <location>
        <begin position="1"/>
        <end position="22"/>
    </location>
</feature>
<evidence type="ECO:0000313" key="4">
    <source>
        <dbReference type="WBParaSite" id="NBR_0001268901-mRNA-1"/>
    </source>
</evidence>
<name>A0A0N4Y8V8_NIPBR</name>
<gene>
    <name evidence="2" type="ORF">NBR_LOCUS12690</name>
</gene>
<dbReference type="SUPFAM" id="SSF51395">
    <property type="entry name" value="FMN-linked oxidoreductases"/>
    <property type="match status" value="1"/>
</dbReference>
<dbReference type="Gene3D" id="3.20.20.70">
    <property type="entry name" value="Aldolase class I"/>
    <property type="match status" value="1"/>
</dbReference>
<dbReference type="InterPro" id="IPR013785">
    <property type="entry name" value="Aldolase_TIM"/>
</dbReference>